<gene>
    <name evidence="3" type="ORF">WB794_00575</name>
</gene>
<dbReference type="InterPro" id="IPR005133">
    <property type="entry name" value="PhaG_MnhG_YufB"/>
</dbReference>
<proteinExistence type="predicted"/>
<dbReference type="AlphaFoldDB" id="A0AAW9R0V0"/>
<dbReference type="RefSeq" id="WP_337333889.1">
    <property type="nucleotide sequence ID" value="NZ_JBBDHC010000001.1"/>
</dbReference>
<dbReference type="GO" id="GO:0015385">
    <property type="term" value="F:sodium:proton antiporter activity"/>
    <property type="evidence" value="ECO:0007669"/>
    <property type="project" value="TreeGrafter"/>
</dbReference>
<feature type="region of interest" description="Disordered" evidence="1">
    <location>
        <begin position="98"/>
        <end position="127"/>
    </location>
</feature>
<dbReference type="Pfam" id="PF03334">
    <property type="entry name" value="PhaG_MnhG_YufB"/>
    <property type="match status" value="1"/>
</dbReference>
<feature type="transmembrane region" description="Helical" evidence="2">
    <location>
        <begin position="43"/>
        <end position="62"/>
    </location>
</feature>
<dbReference type="EMBL" id="JBBDHC010000001">
    <property type="protein sequence ID" value="MEJ1248177.1"/>
    <property type="molecule type" value="Genomic_DNA"/>
</dbReference>
<keyword evidence="4" id="KW-1185">Reference proteome</keyword>
<accession>A0AAW9R0V0</accession>
<keyword evidence="2" id="KW-1133">Transmembrane helix</keyword>
<evidence type="ECO:0000256" key="2">
    <source>
        <dbReference type="SAM" id="Phobius"/>
    </source>
</evidence>
<sequence>MNPLVELLLSALLLVSSFFTLVGSIGLVRFNQFFKRLHAPTKATTMGVGSVLVVSVIYHALIGNGLHPHELLITVFLVVTSPISAHMMSKASLSLQLRHRPQCPTDETPNPDASDADTAGAGGNPPR</sequence>
<feature type="transmembrane region" description="Helical" evidence="2">
    <location>
        <begin position="68"/>
        <end position="88"/>
    </location>
</feature>
<protein>
    <submittedName>
        <fullName evidence="3">Na+/H+ antiporter subunit G</fullName>
    </submittedName>
</protein>
<dbReference type="NCBIfam" id="TIGR01300">
    <property type="entry name" value="CPA3_mnhG_phaG"/>
    <property type="match status" value="1"/>
</dbReference>
<dbReference type="PANTHER" id="PTHR34703:SF1">
    <property type="entry name" value="ANTIPORTER SUBUNIT MNHG2-RELATED"/>
    <property type="match status" value="1"/>
</dbReference>
<dbReference type="Proteomes" id="UP001364472">
    <property type="component" value="Unassembled WGS sequence"/>
</dbReference>
<name>A0AAW9R0V0_9GAMM</name>
<evidence type="ECO:0000313" key="4">
    <source>
        <dbReference type="Proteomes" id="UP001364472"/>
    </source>
</evidence>
<dbReference type="PANTHER" id="PTHR34703">
    <property type="entry name" value="ANTIPORTER SUBUNIT MNHG2-RELATED"/>
    <property type="match status" value="1"/>
</dbReference>
<comment type="caution">
    <text evidence="3">The sequence shown here is derived from an EMBL/GenBank/DDBJ whole genome shotgun (WGS) entry which is preliminary data.</text>
</comment>
<keyword evidence="2" id="KW-0812">Transmembrane</keyword>
<organism evidence="3 4">
    <name type="scientific">Denitratimonas tolerans</name>
    <dbReference type="NCBI Taxonomy" id="1338420"/>
    <lineage>
        <taxon>Bacteria</taxon>
        <taxon>Pseudomonadati</taxon>
        <taxon>Pseudomonadota</taxon>
        <taxon>Gammaproteobacteria</taxon>
        <taxon>Lysobacterales</taxon>
        <taxon>Lysobacteraceae</taxon>
        <taxon>Denitratimonas</taxon>
    </lineage>
</organism>
<feature type="transmembrane region" description="Helical" evidence="2">
    <location>
        <begin position="12"/>
        <end position="31"/>
    </location>
</feature>
<keyword evidence="2" id="KW-0472">Membrane</keyword>
<evidence type="ECO:0000313" key="3">
    <source>
        <dbReference type="EMBL" id="MEJ1248177.1"/>
    </source>
</evidence>
<evidence type="ECO:0000256" key="1">
    <source>
        <dbReference type="SAM" id="MobiDB-lite"/>
    </source>
</evidence>
<dbReference type="NCBIfam" id="NF009316">
    <property type="entry name" value="PRK12674.1-5"/>
    <property type="match status" value="1"/>
</dbReference>
<reference evidence="3 4" key="1">
    <citation type="journal article" date="2016" name="Antonie Van Leeuwenhoek">
        <title>Denitratimonas tolerans gen. nov., sp. nov., a denitrifying bacterium isolated from a bioreactor for tannery wastewater treatment.</title>
        <authorList>
            <person name="Han S.I."/>
            <person name="Kim J.O."/>
            <person name="Lee Y.R."/>
            <person name="Ekpeghere K.I."/>
            <person name="Koh S.C."/>
            <person name="Whang K.S."/>
        </authorList>
    </citation>
    <scope>NUCLEOTIDE SEQUENCE [LARGE SCALE GENOMIC DNA]</scope>
    <source>
        <strain evidence="3 4">KACC 17565</strain>
    </source>
</reference>
<dbReference type="NCBIfam" id="NF009313">
    <property type="entry name" value="PRK12674.1-1"/>
    <property type="match status" value="1"/>
</dbReference>